<evidence type="ECO:0000313" key="3">
    <source>
        <dbReference type="Proteomes" id="UP001066276"/>
    </source>
</evidence>
<sequence length="130" mass="13556">MCRLTEGVVKATVGTMARFPLRGQSSGSSSGGGRVSTSIMLALKQRAEEGAQADRAEEGTSTAKLTEESSGAVRGRGRRRQGEESLCCSKETAITGEANFRGKSGGCGGSTWRSKGGLISEFMTEKDSGR</sequence>
<dbReference type="AlphaFoldDB" id="A0AAV7VWE5"/>
<gene>
    <name evidence="2" type="ORF">NDU88_008132</name>
</gene>
<reference evidence="2" key="1">
    <citation type="journal article" date="2022" name="bioRxiv">
        <title>Sequencing and chromosome-scale assembly of the giantPleurodeles waltlgenome.</title>
        <authorList>
            <person name="Brown T."/>
            <person name="Elewa A."/>
            <person name="Iarovenko S."/>
            <person name="Subramanian E."/>
            <person name="Araus A.J."/>
            <person name="Petzold A."/>
            <person name="Susuki M."/>
            <person name="Suzuki K.-i.T."/>
            <person name="Hayashi T."/>
            <person name="Toyoda A."/>
            <person name="Oliveira C."/>
            <person name="Osipova E."/>
            <person name="Leigh N.D."/>
            <person name="Simon A."/>
            <person name="Yun M.H."/>
        </authorList>
    </citation>
    <scope>NUCLEOTIDE SEQUENCE</scope>
    <source>
        <strain evidence="2">20211129_DDA</strain>
        <tissue evidence="2">Liver</tissue>
    </source>
</reference>
<accession>A0AAV7VWE5</accession>
<dbReference type="EMBL" id="JANPWB010000003">
    <property type="protein sequence ID" value="KAJ1204354.1"/>
    <property type="molecule type" value="Genomic_DNA"/>
</dbReference>
<feature type="compositionally biased region" description="Basic and acidic residues" evidence="1">
    <location>
        <begin position="46"/>
        <end position="58"/>
    </location>
</feature>
<proteinExistence type="predicted"/>
<evidence type="ECO:0000256" key="1">
    <source>
        <dbReference type="SAM" id="MobiDB-lite"/>
    </source>
</evidence>
<feature type="region of interest" description="Disordered" evidence="1">
    <location>
        <begin position="46"/>
        <end position="86"/>
    </location>
</feature>
<dbReference type="Proteomes" id="UP001066276">
    <property type="component" value="Chromosome 2_1"/>
</dbReference>
<keyword evidence="3" id="KW-1185">Reference proteome</keyword>
<organism evidence="2 3">
    <name type="scientific">Pleurodeles waltl</name>
    <name type="common">Iberian ribbed newt</name>
    <dbReference type="NCBI Taxonomy" id="8319"/>
    <lineage>
        <taxon>Eukaryota</taxon>
        <taxon>Metazoa</taxon>
        <taxon>Chordata</taxon>
        <taxon>Craniata</taxon>
        <taxon>Vertebrata</taxon>
        <taxon>Euteleostomi</taxon>
        <taxon>Amphibia</taxon>
        <taxon>Batrachia</taxon>
        <taxon>Caudata</taxon>
        <taxon>Salamandroidea</taxon>
        <taxon>Salamandridae</taxon>
        <taxon>Pleurodelinae</taxon>
        <taxon>Pleurodeles</taxon>
    </lineage>
</organism>
<evidence type="ECO:0000313" key="2">
    <source>
        <dbReference type="EMBL" id="KAJ1204354.1"/>
    </source>
</evidence>
<name>A0AAV7VWE5_PLEWA</name>
<protein>
    <submittedName>
        <fullName evidence="2">Uncharacterized protein</fullName>
    </submittedName>
</protein>
<comment type="caution">
    <text evidence="2">The sequence shown here is derived from an EMBL/GenBank/DDBJ whole genome shotgun (WGS) entry which is preliminary data.</text>
</comment>